<dbReference type="GO" id="GO:0016799">
    <property type="term" value="F:hydrolase activity, hydrolyzing N-glycosyl compounds"/>
    <property type="evidence" value="ECO:0007669"/>
    <property type="project" value="InterPro"/>
</dbReference>
<evidence type="ECO:0000259" key="3">
    <source>
        <dbReference type="Pfam" id="PF01156"/>
    </source>
</evidence>
<keyword evidence="2" id="KW-0326">Glycosidase</keyword>
<dbReference type="PANTHER" id="PTHR46190">
    <property type="entry name" value="SI:CH211-201H21.5-RELATED"/>
    <property type="match status" value="1"/>
</dbReference>
<name>A0A411YE81_9ACTN</name>
<dbReference type="PROSITE" id="PS01247">
    <property type="entry name" value="IUNH"/>
    <property type="match status" value="1"/>
</dbReference>
<evidence type="ECO:0000256" key="1">
    <source>
        <dbReference type="ARBA" id="ARBA00022801"/>
    </source>
</evidence>
<evidence type="ECO:0000313" key="4">
    <source>
        <dbReference type="EMBL" id="QBI19490.1"/>
    </source>
</evidence>
<dbReference type="InterPro" id="IPR015910">
    <property type="entry name" value="I/U_nuclsd_hydro_CS"/>
</dbReference>
<reference evidence="4 5" key="1">
    <citation type="submission" date="2019-01" db="EMBL/GenBank/DDBJ databases">
        <title>Egibacter rhizosphaerae EGI 80759T.</title>
        <authorList>
            <person name="Chen D.-D."/>
            <person name="Tian Y."/>
            <person name="Jiao J.-Y."/>
            <person name="Zhang X.-T."/>
            <person name="Zhang Y.-G."/>
            <person name="Zhang Y."/>
            <person name="Xiao M."/>
            <person name="Shu W.-S."/>
            <person name="Li W.-J."/>
        </authorList>
    </citation>
    <scope>NUCLEOTIDE SEQUENCE [LARGE SCALE GENOMIC DNA]</scope>
    <source>
        <strain evidence="4 5">EGI 80759</strain>
    </source>
</reference>
<keyword evidence="5" id="KW-1185">Reference proteome</keyword>
<gene>
    <name evidence="4" type="ORF">ER308_07940</name>
</gene>
<dbReference type="Gene3D" id="3.90.245.10">
    <property type="entry name" value="Ribonucleoside hydrolase-like"/>
    <property type="match status" value="1"/>
</dbReference>
<proteinExistence type="predicted"/>
<protein>
    <recommendedName>
        <fullName evidence="3">Inosine/uridine-preferring nucleoside hydrolase domain-containing protein</fullName>
    </recommendedName>
</protein>
<keyword evidence="1" id="KW-0378">Hydrolase</keyword>
<feature type="domain" description="Inosine/uridine-preferring nucleoside hydrolase" evidence="3">
    <location>
        <begin position="7"/>
        <end position="185"/>
    </location>
</feature>
<organism evidence="4 5">
    <name type="scientific">Egibacter rhizosphaerae</name>
    <dbReference type="NCBI Taxonomy" id="1670831"/>
    <lineage>
        <taxon>Bacteria</taxon>
        <taxon>Bacillati</taxon>
        <taxon>Actinomycetota</taxon>
        <taxon>Nitriliruptoria</taxon>
        <taxon>Egibacterales</taxon>
        <taxon>Egibacteraceae</taxon>
        <taxon>Egibacter</taxon>
    </lineage>
</organism>
<dbReference type="PANTHER" id="PTHR46190:SF1">
    <property type="entry name" value="SI:CH211-201H21.5"/>
    <property type="match status" value="1"/>
</dbReference>
<dbReference type="OrthoDB" id="9797882at2"/>
<sequence length="199" mass="20286">MSEARRLLIDTDTASDDAIALLLAVAAPDARIDAVTTVAGNVGVEQCTRNALTTLEIAGALDVPVHTGGARPLLRDPVTATDVHGSDGMGDSALPVPARPPEPEHAVDALVRHINASPERLTLVTLGPLTNVAAALTRDPGLAQRLAGVYVMGGAADHFGNVSAVAEFNVWADPEAAAVLLRSGASPPGCTSTTRISPP</sequence>
<dbReference type="Proteomes" id="UP000291469">
    <property type="component" value="Chromosome"/>
</dbReference>
<evidence type="ECO:0000313" key="5">
    <source>
        <dbReference type="Proteomes" id="UP000291469"/>
    </source>
</evidence>
<dbReference type="InterPro" id="IPR052775">
    <property type="entry name" value="IUN_hydrolase"/>
</dbReference>
<dbReference type="Pfam" id="PF01156">
    <property type="entry name" value="IU_nuc_hydro"/>
    <property type="match status" value="1"/>
</dbReference>
<dbReference type="KEGG" id="erz:ER308_07940"/>
<evidence type="ECO:0000256" key="2">
    <source>
        <dbReference type="ARBA" id="ARBA00023295"/>
    </source>
</evidence>
<dbReference type="InterPro" id="IPR001910">
    <property type="entry name" value="Inosine/uridine_hydrolase_dom"/>
</dbReference>
<dbReference type="EMBL" id="CP036402">
    <property type="protein sequence ID" value="QBI19490.1"/>
    <property type="molecule type" value="Genomic_DNA"/>
</dbReference>
<dbReference type="SUPFAM" id="SSF53590">
    <property type="entry name" value="Nucleoside hydrolase"/>
    <property type="match status" value="1"/>
</dbReference>
<accession>A0A411YE81</accession>
<dbReference type="AlphaFoldDB" id="A0A411YE81"/>
<dbReference type="InterPro" id="IPR036452">
    <property type="entry name" value="Ribo_hydro-like"/>
</dbReference>